<dbReference type="EMBL" id="CAAALY010258305">
    <property type="protein sequence ID" value="VEL38584.1"/>
    <property type="molecule type" value="Genomic_DNA"/>
</dbReference>
<keyword evidence="3" id="KW-1185">Reference proteome</keyword>
<comment type="caution">
    <text evidence="2">The sequence shown here is derived from an EMBL/GenBank/DDBJ whole genome shotgun (WGS) entry which is preliminary data.</text>
</comment>
<feature type="compositionally biased region" description="Low complexity" evidence="1">
    <location>
        <begin position="74"/>
        <end position="93"/>
    </location>
</feature>
<reference evidence="2" key="1">
    <citation type="submission" date="2018-11" db="EMBL/GenBank/DDBJ databases">
        <authorList>
            <consortium name="Pathogen Informatics"/>
        </authorList>
    </citation>
    <scope>NUCLEOTIDE SEQUENCE</scope>
</reference>
<evidence type="ECO:0000313" key="3">
    <source>
        <dbReference type="Proteomes" id="UP000784294"/>
    </source>
</evidence>
<accession>A0A448XK63</accession>
<feature type="region of interest" description="Disordered" evidence="1">
    <location>
        <begin position="26"/>
        <end position="118"/>
    </location>
</feature>
<dbReference type="AlphaFoldDB" id="A0A448XK63"/>
<feature type="compositionally biased region" description="Low complexity" evidence="1">
    <location>
        <begin position="51"/>
        <end position="66"/>
    </location>
</feature>
<proteinExistence type="predicted"/>
<organism evidence="2 3">
    <name type="scientific">Protopolystoma xenopodis</name>
    <dbReference type="NCBI Taxonomy" id="117903"/>
    <lineage>
        <taxon>Eukaryota</taxon>
        <taxon>Metazoa</taxon>
        <taxon>Spiralia</taxon>
        <taxon>Lophotrochozoa</taxon>
        <taxon>Platyhelminthes</taxon>
        <taxon>Monogenea</taxon>
        <taxon>Polyopisthocotylea</taxon>
        <taxon>Polystomatidea</taxon>
        <taxon>Polystomatidae</taxon>
        <taxon>Protopolystoma</taxon>
    </lineage>
</organism>
<gene>
    <name evidence="2" type="ORF">PXEA_LOCUS32024</name>
</gene>
<evidence type="ECO:0000256" key="1">
    <source>
        <dbReference type="SAM" id="MobiDB-lite"/>
    </source>
</evidence>
<feature type="compositionally biased region" description="Gly residues" evidence="1">
    <location>
        <begin position="26"/>
        <end position="43"/>
    </location>
</feature>
<name>A0A448XK63_9PLAT</name>
<dbReference type="Proteomes" id="UP000784294">
    <property type="component" value="Unassembled WGS sequence"/>
</dbReference>
<evidence type="ECO:0000313" key="2">
    <source>
        <dbReference type="EMBL" id="VEL38584.1"/>
    </source>
</evidence>
<protein>
    <submittedName>
        <fullName evidence="2">Uncharacterized protein</fullName>
    </submittedName>
</protein>
<sequence>MNWPSSIPDVYSTAVPGIGCSPASGGLGHVHLGSGGDSGGSGCTGASEYHSGGSLASTGSTGSTSACQLQGYHQSPNQQYQISQQQQQSMSRQTNGYESGIASMTEVIGSGSSGCDPR</sequence>